<dbReference type="PANTHER" id="PTHR30336">
    <property type="entry name" value="INNER MEMBRANE PROTEIN, PROBABLE PERMEASE"/>
    <property type="match status" value="1"/>
</dbReference>
<evidence type="ECO:0000313" key="3">
    <source>
        <dbReference type="Proteomes" id="UP000694257"/>
    </source>
</evidence>
<dbReference type="InterPro" id="IPR051599">
    <property type="entry name" value="Cell_Envelope_Assoc"/>
</dbReference>
<dbReference type="RefSeq" id="WP_218478020.1">
    <property type="nucleotide sequence ID" value="NZ_BAABJN010000008.1"/>
</dbReference>
<evidence type="ECO:0000313" key="2">
    <source>
        <dbReference type="EMBL" id="QXN95200.1"/>
    </source>
</evidence>
<dbReference type="EMBL" id="CP078145">
    <property type="protein sequence ID" value="QXN95200.1"/>
    <property type="molecule type" value="Genomic_DNA"/>
</dbReference>
<protein>
    <submittedName>
        <fullName evidence="2">YdcF family protein</fullName>
    </submittedName>
</protein>
<accession>A0ABX8RZT7</accession>
<feature type="domain" description="DUF218" evidence="1">
    <location>
        <begin position="75"/>
        <end position="199"/>
    </location>
</feature>
<name>A0ABX8RZT7_NOCIO</name>
<keyword evidence="3" id="KW-1185">Reference proteome</keyword>
<evidence type="ECO:0000259" key="1">
    <source>
        <dbReference type="Pfam" id="PF02698"/>
    </source>
</evidence>
<dbReference type="Pfam" id="PF02698">
    <property type="entry name" value="DUF218"/>
    <property type="match status" value="1"/>
</dbReference>
<reference evidence="2 3" key="1">
    <citation type="submission" date="2021-07" db="EMBL/GenBank/DDBJ databases">
        <title>Whole Genome Sequence of Nocardia Iowensis.</title>
        <authorList>
            <person name="Lamm A."/>
            <person name="Collins-Fairclough A.M."/>
            <person name="Bunk B."/>
            <person name="Sproer C."/>
        </authorList>
    </citation>
    <scope>NUCLEOTIDE SEQUENCE [LARGE SCALE GENOMIC DNA]</scope>
    <source>
        <strain evidence="2 3">NRRL 5646</strain>
    </source>
</reference>
<organism evidence="2 3">
    <name type="scientific">Nocardia iowensis</name>
    <dbReference type="NCBI Taxonomy" id="204891"/>
    <lineage>
        <taxon>Bacteria</taxon>
        <taxon>Bacillati</taxon>
        <taxon>Actinomycetota</taxon>
        <taxon>Actinomycetes</taxon>
        <taxon>Mycobacteriales</taxon>
        <taxon>Nocardiaceae</taxon>
        <taxon>Nocardia</taxon>
    </lineage>
</organism>
<sequence>MFVTVFSNYRSPAYRARSTVRTLFGAVAVAVAVVHLPAAFADSTGSAESRFPDALRTLVPPEPQPLPALRGPATAIVVLGYGLLPDGTMRPELIDRLHAGFVQALLAPASPVIVTGGNPHNGITEAQAMADWLIRHGIPAERIHLEPDADSTVQNAEHSARIMREIGAQDAVVVTSADHIDRAVGTFTDAGVDVVGAVTPDQVPRLTWQFGPGQ</sequence>
<dbReference type="PANTHER" id="PTHR30336:SF4">
    <property type="entry name" value="ENVELOPE BIOGENESIS FACTOR ELYC"/>
    <property type="match status" value="1"/>
</dbReference>
<dbReference type="CDD" id="cd06259">
    <property type="entry name" value="YdcF-like"/>
    <property type="match status" value="1"/>
</dbReference>
<dbReference type="Proteomes" id="UP000694257">
    <property type="component" value="Chromosome"/>
</dbReference>
<gene>
    <name evidence="2" type="ORF">KV110_20485</name>
</gene>
<dbReference type="InterPro" id="IPR003848">
    <property type="entry name" value="DUF218"/>
</dbReference>
<proteinExistence type="predicted"/>